<gene>
    <name evidence="5" type="ORF">MKC95_01490</name>
</gene>
<evidence type="ECO:0000256" key="1">
    <source>
        <dbReference type="ARBA" id="ARBA00023015"/>
    </source>
</evidence>
<dbReference type="Gene3D" id="1.10.10.60">
    <property type="entry name" value="Homeodomain-like"/>
    <property type="match status" value="2"/>
</dbReference>
<dbReference type="InterPro" id="IPR037923">
    <property type="entry name" value="HTH-like"/>
</dbReference>
<dbReference type="SUPFAM" id="SSF51215">
    <property type="entry name" value="Regulatory protein AraC"/>
    <property type="match status" value="1"/>
</dbReference>
<dbReference type="Gene3D" id="2.60.120.10">
    <property type="entry name" value="Jelly Rolls"/>
    <property type="match status" value="1"/>
</dbReference>
<dbReference type="InterPro" id="IPR020449">
    <property type="entry name" value="Tscrpt_reg_AraC-type_HTH"/>
</dbReference>
<protein>
    <submittedName>
        <fullName evidence="5">AraC family transcriptional regulator</fullName>
    </submittedName>
</protein>
<dbReference type="PANTHER" id="PTHR43280">
    <property type="entry name" value="ARAC-FAMILY TRANSCRIPTIONAL REGULATOR"/>
    <property type="match status" value="1"/>
</dbReference>
<dbReference type="EMBL" id="JAKTMA010000002">
    <property type="protein sequence ID" value="MCR0231441.1"/>
    <property type="molecule type" value="Genomic_DNA"/>
</dbReference>
<dbReference type="SMART" id="SM00342">
    <property type="entry name" value="HTH_ARAC"/>
    <property type="match status" value="1"/>
</dbReference>
<dbReference type="InterPro" id="IPR018062">
    <property type="entry name" value="HTH_AraC-typ_CS"/>
</dbReference>
<feature type="domain" description="HTH araC/xylS-type" evidence="4">
    <location>
        <begin position="292"/>
        <end position="390"/>
    </location>
</feature>
<evidence type="ECO:0000313" key="5">
    <source>
        <dbReference type="EMBL" id="MCR0231441.1"/>
    </source>
</evidence>
<reference evidence="5" key="1">
    <citation type="journal article" date="2022" name="Clin. Infect. Dis.">
        <title>Association between Clostridium innocuum and antibiotic-associated diarrhea in adults and children: A cross-sectional study and comparative genomics analysis.</title>
        <authorList>
            <person name="Cherny K.E."/>
            <person name="Muscat E.B."/>
            <person name="Balaji A."/>
            <person name="Mukherjee J."/>
            <person name="Ozer E.A."/>
            <person name="Angarone M.P."/>
            <person name="Hauser A.R."/>
            <person name="Sichel J.S."/>
            <person name="Amponsah E."/>
            <person name="Kociolek L.K."/>
        </authorList>
    </citation>
    <scope>NUCLEOTIDE SEQUENCE</scope>
    <source>
        <strain evidence="5">NU1-AC-029v</strain>
    </source>
</reference>
<sequence>MIALFNKTTSFIFNKYGEIVNELTKHQTPKLSRTIVKLKDKSFDNFMFYTSDIYVRVQSGIVMLVVTKDDTARSYERFVVHRHIKIRKGVKFNFLCISSSAKLEVEMDFKAKKRQMSTYDHNPIVYEPIVPTFEIKEILAYYYQVRNASYTFPGEKHNYWELTFIDNGELETTVDGETYQLDELDLILYAPGQYHTQKTGHAKSCSYLTIMFDMEIPDSYLVTNRVYNAHRDIHNALNNFIKVSGNDMLYDSELMLCYMKELLIKILQYDFLTSSPVASTPMQQRFENELLNEIVIFINDSIYEQITIEEICLKFSISRSSLQTLFKNNLGVAPKQYISDLKLNKSKLLIKESVYTISEIASMMGFTSIHYFSRKFKQQFGITPTDYAKTIYN</sequence>
<evidence type="ECO:0000256" key="3">
    <source>
        <dbReference type="ARBA" id="ARBA00023163"/>
    </source>
</evidence>
<proteinExistence type="predicted"/>
<dbReference type="GO" id="GO:0043565">
    <property type="term" value="F:sequence-specific DNA binding"/>
    <property type="evidence" value="ECO:0007669"/>
    <property type="project" value="InterPro"/>
</dbReference>
<dbReference type="InterPro" id="IPR018060">
    <property type="entry name" value="HTH_AraC"/>
</dbReference>
<dbReference type="Pfam" id="PF02311">
    <property type="entry name" value="AraC_binding"/>
    <property type="match status" value="1"/>
</dbReference>
<dbReference type="GO" id="GO:0003700">
    <property type="term" value="F:DNA-binding transcription factor activity"/>
    <property type="evidence" value="ECO:0007669"/>
    <property type="project" value="InterPro"/>
</dbReference>
<dbReference type="SUPFAM" id="SSF46689">
    <property type="entry name" value="Homeodomain-like"/>
    <property type="match status" value="2"/>
</dbReference>
<dbReference type="PROSITE" id="PS01124">
    <property type="entry name" value="HTH_ARAC_FAMILY_2"/>
    <property type="match status" value="1"/>
</dbReference>
<evidence type="ECO:0000256" key="2">
    <source>
        <dbReference type="ARBA" id="ARBA00023125"/>
    </source>
</evidence>
<keyword evidence="3" id="KW-0804">Transcription</keyword>
<keyword evidence="2" id="KW-0238">DNA-binding</keyword>
<keyword evidence="1" id="KW-0805">Transcription regulation</keyword>
<dbReference type="InterPro" id="IPR009057">
    <property type="entry name" value="Homeodomain-like_sf"/>
</dbReference>
<evidence type="ECO:0000313" key="6">
    <source>
        <dbReference type="Proteomes" id="UP001203972"/>
    </source>
</evidence>
<comment type="caution">
    <text evidence="5">The sequence shown here is derived from an EMBL/GenBank/DDBJ whole genome shotgun (WGS) entry which is preliminary data.</text>
</comment>
<dbReference type="InterPro" id="IPR003313">
    <property type="entry name" value="AraC-bd"/>
</dbReference>
<organism evidence="5 6">
    <name type="scientific">Clostridium innocuum</name>
    <dbReference type="NCBI Taxonomy" id="1522"/>
    <lineage>
        <taxon>Bacteria</taxon>
        <taxon>Bacillati</taxon>
        <taxon>Bacillota</taxon>
        <taxon>Clostridia</taxon>
        <taxon>Eubacteriales</taxon>
        <taxon>Clostridiaceae</taxon>
        <taxon>Clostridium</taxon>
    </lineage>
</organism>
<dbReference type="InterPro" id="IPR014710">
    <property type="entry name" value="RmlC-like_jellyroll"/>
</dbReference>
<dbReference type="Proteomes" id="UP001203972">
    <property type="component" value="Unassembled WGS sequence"/>
</dbReference>
<name>A0AAP2UJ93_CLOIN</name>
<dbReference type="PANTHER" id="PTHR43280:SF2">
    <property type="entry name" value="HTH-TYPE TRANSCRIPTIONAL REGULATOR EXSA"/>
    <property type="match status" value="1"/>
</dbReference>
<dbReference type="PRINTS" id="PR00032">
    <property type="entry name" value="HTHARAC"/>
</dbReference>
<dbReference type="RefSeq" id="WP_009588851.1">
    <property type="nucleotide sequence ID" value="NZ_AP025565.1"/>
</dbReference>
<dbReference type="Pfam" id="PF12833">
    <property type="entry name" value="HTH_18"/>
    <property type="match status" value="1"/>
</dbReference>
<dbReference type="PROSITE" id="PS00041">
    <property type="entry name" value="HTH_ARAC_FAMILY_1"/>
    <property type="match status" value="1"/>
</dbReference>
<evidence type="ECO:0000259" key="4">
    <source>
        <dbReference type="PROSITE" id="PS01124"/>
    </source>
</evidence>
<accession>A0AAP2UJ93</accession>
<dbReference type="GeneID" id="61927877"/>
<dbReference type="AlphaFoldDB" id="A0AAP2UJ93"/>